<name>A0A1J5Q978_9ZZZZ</name>
<evidence type="ECO:0000256" key="1">
    <source>
        <dbReference type="SAM" id="Coils"/>
    </source>
</evidence>
<accession>A0A1J5Q978</accession>
<protein>
    <submittedName>
        <fullName evidence="2">Uncharacterized protein</fullName>
    </submittedName>
</protein>
<feature type="coiled-coil region" evidence="1">
    <location>
        <begin position="188"/>
        <end position="234"/>
    </location>
</feature>
<comment type="caution">
    <text evidence="2">The sequence shown here is derived from an EMBL/GenBank/DDBJ whole genome shotgun (WGS) entry which is preliminary data.</text>
</comment>
<dbReference type="EMBL" id="MLJW01003235">
    <property type="protein sequence ID" value="OIQ72525.1"/>
    <property type="molecule type" value="Genomic_DNA"/>
</dbReference>
<sequence length="271" mass="30834">MRVERQLQQRVEQASAQLDELAALHGRNAGLAQGLRRRVGAERTEFDGAVTRAQALYAINARQLAQAVDELDPARLLETLRQTRERLRLALLKTGLRDALAATCADIVRAIATVERELDENRGMLGAAFERLNTEFAFGLPTPKPLRLEGTRLELTELQHSYLAYLTPARWMQLQRGHHAERLLDTALERLRTLLERARRDLQAWNRSALASLESQLRERRRGLARRAQSLEQLGGTDEELRSRIAAQQQAIAAANQLRERARRYFEGVLH</sequence>
<keyword evidence="1" id="KW-0175">Coiled coil</keyword>
<reference evidence="2" key="1">
    <citation type="submission" date="2016-10" db="EMBL/GenBank/DDBJ databases">
        <title>Sequence of Gallionella enrichment culture.</title>
        <authorList>
            <person name="Poehlein A."/>
            <person name="Muehling M."/>
            <person name="Daniel R."/>
        </authorList>
    </citation>
    <scope>NUCLEOTIDE SEQUENCE</scope>
</reference>
<gene>
    <name evidence="2" type="ORF">GALL_458490</name>
</gene>
<organism evidence="2">
    <name type="scientific">mine drainage metagenome</name>
    <dbReference type="NCBI Taxonomy" id="410659"/>
    <lineage>
        <taxon>unclassified sequences</taxon>
        <taxon>metagenomes</taxon>
        <taxon>ecological metagenomes</taxon>
    </lineage>
</organism>
<proteinExistence type="predicted"/>
<evidence type="ECO:0000313" key="2">
    <source>
        <dbReference type="EMBL" id="OIQ72525.1"/>
    </source>
</evidence>
<dbReference type="AlphaFoldDB" id="A0A1J5Q978"/>